<proteinExistence type="predicted"/>
<name>A0A383AB14_9ZZZZ</name>
<organism evidence="1">
    <name type="scientific">marine metagenome</name>
    <dbReference type="NCBI Taxonomy" id="408172"/>
    <lineage>
        <taxon>unclassified sequences</taxon>
        <taxon>metagenomes</taxon>
        <taxon>ecological metagenomes</taxon>
    </lineage>
</organism>
<accession>A0A383AB14</accession>
<protein>
    <submittedName>
        <fullName evidence="1">Uncharacterized protein</fullName>
    </submittedName>
</protein>
<dbReference type="AlphaFoldDB" id="A0A383AB14"/>
<dbReference type="EMBL" id="UINC01190226">
    <property type="protein sequence ID" value="SVE04278.1"/>
    <property type="molecule type" value="Genomic_DNA"/>
</dbReference>
<gene>
    <name evidence="1" type="ORF">METZ01_LOCUS457132</name>
</gene>
<evidence type="ECO:0000313" key="1">
    <source>
        <dbReference type="EMBL" id="SVE04278.1"/>
    </source>
</evidence>
<reference evidence="1" key="1">
    <citation type="submission" date="2018-05" db="EMBL/GenBank/DDBJ databases">
        <authorList>
            <person name="Lanie J.A."/>
            <person name="Ng W.-L."/>
            <person name="Kazmierczak K.M."/>
            <person name="Andrzejewski T.M."/>
            <person name="Davidsen T.M."/>
            <person name="Wayne K.J."/>
            <person name="Tettelin H."/>
            <person name="Glass J.I."/>
            <person name="Rusch D."/>
            <person name="Podicherti R."/>
            <person name="Tsui H.-C.T."/>
            <person name="Winkler M.E."/>
        </authorList>
    </citation>
    <scope>NUCLEOTIDE SEQUENCE</scope>
</reference>
<sequence>MSKSPENVWFQLGYALEVAGRRAPSQVKVRARHGRLNPLDASTIDQILAAGTGVVYDRLLALLSGRRPETSLVARAALAGAGAAVAISLLRYGANGSSNSISPNNDSVSELLAAAGQGILYGTVIDPRLPGPALLRGATFGVIDYVASPYGGLDRILGASSPQRISTLLAVLLTTVDSPSCSLVEHIAFGATLGLLYGDERVRIGKRDAE</sequence>